<dbReference type="GO" id="GO:0005829">
    <property type="term" value="C:cytosol"/>
    <property type="evidence" value="ECO:0007669"/>
    <property type="project" value="TreeGrafter"/>
</dbReference>
<dbReference type="Proteomes" id="UP000245423">
    <property type="component" value="Chromosome 1"/>
</dbReference>
<accession>M1YR43</accession>
<dbReference type="PANTHER" id="PTHR22617">
    <property type="entry name" value="CHEMOTAXIS SENSOR HISTIDINE KINASE-RELATED"/>
    <property type="match status" value="1"/>
</dbReference>
<dbReference type="SUPFAM" id="SSF50341">
    <property type="entry name" value="CheW-like"/>
    <property type="match status" value="1"/>
</dbReference>
<dbReference type="Gene3D" id="2.40.50.180">
    <property type="entry name" value="CheA-289, Domain 4"/>
    <property type="match status" value="1"/>
</dbReference>
<dbReference type="Gene3D" id="2.30.30.40">
    <property type="entry name" value="SH3 Domains"/>
    <property type="match status" value="1"/>
</dbReference>
<evidence type="ECO:0000313" key="3">
    <source>
        <dbReference type="Proteomes" id="UP000245423"/>
    </source>
</evidence>
<dbReference type="EMBL" id="LT669839">
    <property type="protein sequence ID" value="SHD77038.1"/>
    <property type="molecule type" value="Genomic_DNA"/>
</dbReference>
<feature type="domain" description="CheW-like" evidence="1">
    <location>
        <begin position="6"/>
        <end position="143"/>
    </location>
</feature>
<evidence type="ECO:0000259" key="1">
    <source>
        <dbReference type="PROSITE" id="PS50851"/>
    </source>
</evidence>
<dbReference type="PROSITE" id="PS50851">
    <property type="entry name" value="CHEW"/>
    <property type="match status" value="1"/>
</dbReference>
<dbReference type="InterPro" id="IPR036061">
    <property type="entry name" value="CheW-like_dom_sf"/>
</dbReference>
<protein>
    <submittedName>
        <fullName evidence="2">Putative CheW protein</fullName>
    </submittedName>
</protein>
<dbReference type="OrthoDB" id="9794382at2"/>
<sequence length="143" mass="15914">MSSDGETKYVIFKLNEEYYGVPIDNVLSIEKVVETTRIPNAPDYINGVINLRGEVIPIVSLKTKLGMEEDSINKNSRVIVLTENEIVVGLVVDSSSEVLEIDKENIDKPPTAEDNQYIEYINGIGKVSGRLIILLNLGKILEH</sequence>
<dbReference type="RefSeq" id="WP_005582680.1">
    <property type="nucleotide sequence ID" value="NZ_LT669839.1"/>
</dbReference>
<dbReference type="InterPro" id="IPR039315">
    <property type="entry name" value="CheW"/>
</dbReference>
<proteinExistence type="predicted"/>
<dbReference type="PANTHER" id="PTHR22617:SF23">
    <property type="entry name" value="CHEMOTAXIS PROTEIN CHEW"/>
    <property type="match status" value="1"/>
</dbReference>
<dbReference type="InterPro" id="IPR002545">
    <property type="entry name" value="CheW-lke_dom"/>
</dbReference>
<dbReference type="SMART" id="SM00260">
    <property type="entry name" value="CheW"/>
    <property type="match status" value="1"/>
</dbReference>
<dbReference type="CDD" id="cd00732">
    <property type="entry name" value="CheW"/>
    <property type="match status" value="1"/>
</dbReference>
<organism evidence="2 3">
    <name type="scientific">[Clostridium] ultunense Esp</name>
    <dbReference type="NCBI Taxonomy" id="1288971"/>
    <lineage>
        <taxon>Bacteria</taxon>
        <taxon>Bacillati</taxon>
        <taxon>Bacillota</taxon>
        <taxon>Tissierellia</taxon>
        <taxon>Tissierellales</taxon>
        <taxon>Tepidimicrobiaceae</taxon>
        <taxon>Schnuerera</taxon>
    </lineage>
</organism>
<dbReference type="HOGENOM" id="CLU_048995_3_1_9"/>
<evidence type="ECO:0000313" key="2">
    <source>
        <dbReference type="EMBL" id="SHD77038.1"/>
    </source>
</evidence>
<dbReference type="GO" id="GO:0006935">
    <property type="term" value="P:chemotaxis"/>
    <property type="evidence" value="ECO:0007669"/>
    <property type="project" value="InterPro"/>
</dbReference>
<dbReference type="Pfam" id="PF01584">
    <property type="entry name" value="CheW"/>
    <property type="match status" value="1"/>
</dbReference>
<gene>
    <name evidence="2" type="ORF">CUESP1_1675</name>
</gene>
<reference evidence="2 3" key="1">
    <citation type="submission" date="2016-11" db="EMBL/GenBank/DDBJ databases">
        <authorList>
            <person name="Manzoor S."/>
        </authorList>
    </citation>
    <scope>NUCLEOTIDE SEQUENCE [LARGE SCALE GENOMIC DNA]</scope>
    <source>
        <strain evidence="2">Clostridium ultunense strain Esp</strain>
    </source>
</reference>
<name>M1YR43_9FIRM</name>
<dbReference type="AlphaFoldDB" id="M1YR43"/>
<dbReference type="GO" id="GO:0007165">
    <property type="term" value="P:signal transduction"/>
    <property type="evidence" value="ECO:0007669"/>
    <property type="project" value="InterPro"/>
</dbReference>
<keyword evidence="3" id="KW-1185">Reference proteome</keyword>